<comment type="caution">
    <text evidence="7">Lacks conserved residue(s) required for the propagation of feature annotation.</text>
</comment>
<dbReference type="Pfam" id="PF17284">
    <property type="entry name" value="Spermine_synt_N"/>
    <property type="match status" value="1"/>
</dbReference>
<dbReference type="AlphaFoldDB" id="A0A2R3J1G4"/>
<evidence type="ECO:0000256" key="8">
    <source>
        <dbReference type="PROSITE-ProRule" id="PRU00354"/>
    </source>
</evidence>
<dbReference type="EC" id="2.5.1.16" evidence="7"/>
<dbReference type="PANTHER" id="PTHR43317:SF11">
    <property type="entry name" value="POLYAMINE AMINOPROPYLTRANSFERASE 2"/>
    <property type="match status" value="1"/>
</dbReference>
<comment type="function">
    <text evidence="7">Catalyzes the irreversible transfer of a propylamine group from the amino donor S-adenosylmethioninamine (decarboxy-AdoMet) to putrescine (1,4-diaminobutane) to yield spermidine.</text>
</comment>
<feature type="binding site" evidence="7">
    <location>
        <position position="220"/>
    </location>
    <ligand>
        <name>S-methyl-5'-thioadenosine</name>
        <dbReference type="ChEBI" id="CHEBI:17509"/>
    </ligand>
</feature>
<comment type="catalytic activity">
    <reaction evidence="7">
        <text>S-adenosyl 3-(methylsulfanyl)propylamine + putrescine = S-methyl-5'-thioadenosine + spermidine + H(+)</text>
        <dbReference type="Rhea" id="RHEA:12721"/>
        <dbReference type="ChEBI" id="CHEBI:15378"/>
        <dbReference type="ChEBI" id="CHEBI:17509"/>
        <dbReference type="ChEBI" id="CHEBI:57443"/>
        <dbReference type="ChEBI" id="CHEBI:57834"/>
        <dbReference type="ChEBI" id="CHEBI:326268"/>
        <dbReference type="EC" id="2.5.1.16"/>
    </reaction>
</comment>
<keyword evidence="4 7" id="KW-0745">Spermidine biosynthesis</keyword>
<evidence type="ECO:0000256" key="3">
    <source>
        <dbReference type="ARBA" id="ARBA00022679"/>
    </source>
</evidence>
<dbReference type="InterPro" id="IPR001045">
    <property type="entry name" value="Spermi_synthase"/>
</dbReference>
<evidence type="ECO:0000256" key="4">
    <source>
        <dbReference type="ARBA" id="ARBA00023066"/>
    </source>
</evidence>
<feature type="binding site" evidence="7">
    <location>
        <position position="86"/>
    </location>
    <ligand>
        <name>S-methyl-5'-thioadenosine</name>
        <dbReference type="ChEBI" id="CHEBI:17509"/>
    </ligand>
</feature>
<comment type="similarity">
    <text evidence="1 7">Belongs to the spermidine/spermine synthase family.</text>
</comment>
<dbReference type="PROSITE" id="PS01330">
    <property type="entry name" value="PABS_1"/>
    <property type="match status" value="1"/>
</dbReference>
<dbReference type="GO" id="GO:0004766">
    <property type="term" value="F:spermidine synthase activity"/>
    <property type="evidence" value="ECO:0007669"/>
    <property type="project" value="UniProtKB-UniRule"/>
</dbReference>
<dbReference type="Gene3D" id="2.30.140.10">
    <property type="entry name" value="Spermidine synthase, tetramerisation domain"/>
    <property type="match status" value="1"/>
</dbReference>
<organism evidence="10 11">
    <name type="scientific">Pseudomonas paraeruginosa</name>
    <dbReference type="NCBI Taxonomy" id="2994495"/>
    <lineage>
        <taxon>Bacteria</taxon>
        <taxon>Pseudomonadati</taxon>
        <taxon>Pseudomonadota</taxon>
        <taxon>Gammaproteobacteria</taxon>
        <taxon>Pseudomonadales</taxon>
        <taxon>Pseudomonadaceae</taxon>
        <taxon>Pseudomonas</taxon>
    </lineage>
</organism>
<dbReference type="UniPathway" id="UPA00248">
    <property type="reaction ID" value="UER00314"/>
</dbReference>
<dbReference type="Gene3D" id="3.40.50.150">
    <property type="entry name" value="Vaccinia Virus protein VP39"/>
    <property type="match status" value="1"/>
</dbReference>
<dbReference type="GO" id="GO:0010487">
    <property type="term" value="F:thermospermine synthase activity"/>
    <property type="evidence" value="ECO:0007669"/>
    <property type="project" value="UniProtKB-EC"/>
</dbReference>
<protein>
    <recommendedName>
        <fullName evidence="7">Polyamine aminopropyltransferase</fullName>
    </recommendedName>
    <alternativeName>
        <fullName evidence="7">Putrescine aminopropyltransferase</fullName>
        <shortName evidence="7">PAPT</shortName>
    </alternativeName>
    <alternativeName>
        <fullName evidence="7">Spermidine synthase</fullName>
        <shortName evidence="7">SPDS</shortName>
        <shortName evidence="7">SPDSY</shortName>
        <ecNumber evidence="7">2.5.1.16</ecNumber>
    </alternativeName>
</protein>
<dbReference type="GO" id="GO:0008295">
    <property type="term" value="P:spermidine biosynthetic process"/>
    <property type="evidence" value="ECO:0007669"/>
    <property type="project" value="UniProtKB-UniRule"/>
</dbReference>
<dbReference type="InterPro" id="IPR030374">
    <property type="entry name" value="PABS"/>
</dbReference>
<accession>A0A2R3J1G4</accession>
<dbReference type="InterPro" id="IPR029063">
    <property type="entry name" value="SAM-dependent_MTases_sf"/>
</dbReference>
<keyword evidence="5 7" id="KW-0620">Polyamine biosynthesis</keyword>
<dbReference type="SUPFAM" id="SSF53335">
    <property type="entry name" value="S-adenosyl-L-methionine-dependent methyltransferases"/>
    <property type="match status" value="1"/>
</dbReference>
<comment type="catalytic activity">
    <reaction evidence="6">
        <text>S-adenosyl 3-(methylsulfanyl)propylamine + spermidine = thermospermine + S-methyl-5'-thioadenosine + H(+)</text>
        <dbReference type="Rhea" id="RHEA:30515"/>
        <dbReference type="ChEBI" id="CHEBI:15378"/>
        <dbReference type="ChEBI" id="CHEBI:17509"/>
        <dbReference type="ChEBI" id="CHEBI:57443"/>
        <dbReference type="ChEBI" id="CHEBI:57834"/>
        <dbReference type="ChEBI" id="CHEBI:59903"/>
        <dbReference type="EC" id="2.5.1.79"/>
    </reaction>
</comment>
<keyword evidence="2" id="KW-0963">Cytoplasm</keyword>
<evidence type="ECO:0000259" key="9">
    <source>
        <dbReference type="PROSITE" id="PS51006"/>
    </source>
</evidence>
<dbReference type="InterPro" id="IPR030373">
    <property type="entry name" value="PABS_CS"/>
</dbReference>
<proteinExistence type="inferred from homology"/>
<dbReference type="EMBL" id="CP027169">
    <property type="protein sequence ID" value="AVK08005.1"/>
    <property type="molecule type" value="Genomic_DNA"/>
</dbReference>
<sequence length="375" mass="42287">MDTPIERAPLTPDLSQARYAVDLTGLVPAEVAATLPPLPPNHFYFYPPDPLLEGDGAITAVEDSDPFDQYVYRLRRVLYQGRTRWQNVLIADTYNYDRVLMLDGAIQSAESDESLYHELLVQPAMLAHDEPRDVLIIGGGEGATLREVLAHASVRRAVMVDLDQELVELCREHLFQWHQGAFDDPRCELLAEDGRAYLERDPSLFDVVIIDVVDMLDNGPAQALYTRQFYELLHARLRPGGVVAVQGLEFSHSDDKPHAALARTLRSVFAQVHSYRATVPSFLSSWGFLLASDWLEPNHWPAEDIDRRIERKLGPQWLDHLDGDYLKACFVMDRETRFLLAQPGPVLEDGVPFVAPPDIEEIEFGPAQLPALARD</sequence>
<gene>
    <name evidence="7" type="primary">speE</name>
    <name evidence="10" type="ORF">CSB93_0326</name>
</gene>
<evidence type="ECO:0000313" key="10">
    <source>
        <dbReference type="EMBL" id="AVK08005.1"/>
    </source>
</evidence>
<comment type="subunit">
    <text evidence="7">Homodimer or homotetramer.</text>
</comment>
<dbReference type="Proteomes" id="UP000238390">
    <property type="component" value="Chromosome"/>
</dbReference>
<dbReference type="RefSeq" id="WP_058146566.1">
    <property type="nucleotide sequence ID" value="NZ_JBPDHV010000006.1"/>
</dbReference>
<evidence type="ECO:0000256" key="6">
    <source>
        <dbReference type="ARBA" id="ARBA00048874"/>
    </source>
</evidence>
<dbReference type="HAMAP" id="MF_00198">
    <property type="entry name" value="Spermidine_synth"/>
    <property type="match status" value="1"/>
</dbReference>
<evidence type="ECO:0000256" key="5">
    <source>
        <dbReference type="ARBA" id="ARBA00023115"/>
    </source>
</evidence>
<comment type="pathway">
    <text evidence="7">Amine and polyamine biosynthesis; spermidine biosynthesis; spermidine from putrescine: step 1/1.</text>
</comment>
<dbReference type="CDD" id="cd02440">
    <property type="entry name" value="AdoMet_MTases"/>
    <property type="match status" value="1"/>
</dbReference>
<evidence type="ECO:0000256" key="1">
    <source>
        <dbReference type="ARBA" id="ARBA00007867"/>
    </source>
</evidence>
<dbReference type="InterPro" id="IPR037163">
    <property type="entry name" value="Spermidine_synt_N_sf"/>
</dbReference>
<dbReference type="PROSITE" id="PS51006">
    <property type="entry name" value="PABS_2"/>
    <property type="match status" value="1"/>
</dbReference>
<reference evidence="10 11" key="1">
    <citation type="submission" date="2018-02" db="EMBL/GenBank/DDBJ databases">
        <title>FDA/CDC Antimicrobial Resistant Isolate Bank Genome Sequencing.</title>
        <authorList>
            <person name="Benahmed F.H."/>
            <person name="Lutgring J.D."/>
            <person name="Yoo B."/>
            <person name="Machado M."/>
            <person name="Brown A."/>
            <person name="McAllister G."/>
            <person name="Perry A."/>
            <person name="Halpin A.L."/>
            <person name="Vavikolanu K."/>
            <person name="Ott S."/>
            <person name="Zhao X."/>
            <person name="Tallon L.J."/>
            <person name="Sadzewicz L."/>
            <person name="Aluvathingal J."/>
            <person name="Nadendla S."/>
            <person name="Voskania-kordi A."/>
            <person name="Simonyan V."/>
            <person name="Patel J."/>
            <person name="Shawar R.M."/>
        </authorList>
    </citation>
    <scope>NUCLEOTIDE SEQUENCE [LARGE SCALE GENOMIC DNA]</scope>
    <source>
        <strain evidence="10 11">AR_0356</strain>
    </source>
</reference>
<feature type="domain" description="PABS" evidence="9">
    <location>
        <begin position="55"/>
        <end position="293"/>
    </location>
</feature>
<evidence type="ECO:0000256" key="2">
    <source>
        <dbReference type="ARBA" id="ARBA00022490"/>
    </source>
</evidence>
<dbReference type="PANTHER" id="PTHR43317">
    <property type="entry name" value="THERMOSPERMINE SYNTHASE ACAULIS5"/>
    <property type="match status" value="1"/>
</dbReference>
<feature type="binding site" evidence="7">
    <location>
        <position position="117"/>
    </location>
    <ligand>
        <name>spermidine</name>
        <dbReference type="ChEBI" id="CHEBI:57834"/>
    </ligand>
</feature>
<dbReference type="InterPro" id="IPR035246">
    <property type="entry name" value="Spermidine_synt_N"/>
</dbReference>
<dbReference type="FunFam" id="3.40.50.150:FF:000088">
    <property type="entry name" value="Polyamine aminopropyltransferase"/>
    <property type="match status" value="1"/>
</dbReference>
<feature type="binding site" evidence="7">
    <location>
        <position position="141"/>
    </location>
    <ligand>
        <name>spermidine</name>
        <dbReference type="ChEBI" id="CHEBI:57834"/>
    </ligand>
</feature>
<evidence type="ECO:0000313" key="11">
    <source>
        <dbReference type="Proteomes" id="UP000238390"/>
    </source>
</evidence>
<keyword evidence="11" id="KW-1185">Reference proteome</keyword>
<name>A0A2R3J1G4_9PSED</name>
<dbReference type="Pfam" id="PF01564">
    <property type="entry name" value="Spermine_synth"/>
    <property type="match status" value="1"/>
</dbReference>
<dbReference type="NCBIfam" id="NF037959">
    <property type="entry name" value="MFS_SpdSyn"/>
    <property type="match status" value="1"/>
</dbReference>
<feature type="binding site" evidence="7">
    <location>
        <begin position="193"/>
        <end position="194"/>
    </location>
    <ligand>
        <name>S-methyl-5'-thioadenosine</name>
        <dbReference type="ChEBI" id="CHEBI:17509"/>
    </ligand>
</feature>
<feature type="binding site" evidence="7">
    <location>
        <position position="161"/>
    </location>
    <ligand>
        <name>S-methyl-5'-thioadenosine</name>
        <dbReference type="ChEBI" id="CHEBI:17509"/>
    </ligand>
</feature>
<evidence type="ECO:0000256" key="7">
    <source>
        <dbReference type="HAMAP-Rule" id="MF_00198"/>
    </source>
</evidence>
<keyword evidence="3 7" id="KW-0808">Transferase</keyword>
<feature type="active site" description="Proton acceptor" evidence="7 8">
    <location>
        <position position="211"/>
    </location>
</feature>